<accession>A0AAQ3L555</accession>
<evidence type="ECO:0000259" key="1">
    <source>
        <dbReference type="Pfam" id="PF23463"/>
    </source>
</evidence>
<keyword evidence="3" id="KW-1185">Reference proteome</keyword>
<dbReference type="PANTHER" id="PTHR23509:SF10">
    <property type="entry name" value="LD21067P"/>
    <property type="match status" value="1"/>
</dbReference>
<dbReference type="EMBL" id="CP136898">
    <property type="protein sequence ID" value="WOL18758.1"/>
    <property type="molecule type" value="Genomic_DNA"/>
</dbReference>
<protein>
    <recommendedName>
        <fullName evidence="1">C20G8.02-like WWE domain-containing protein</fullName>
    </recommendedName>
</protein>
<dbReference type="InterPro" id="IPR057826">
    <property type="entry name" value="WWE_C20G8.02"/>
</dbReference>
<feature type="domain" description="C20G8.02-like WWE" evidence="1">
    <location>
        <begin position="74"/>
        <end position="195"/>
    </location>
</feature>
<dbReference type="PANTHER" id="PTHR23509">
    <property type="entry name" value="PA-PL1 PHOSPHOLIPASE FAMILY"/>
    <property type="match status" value="1"/>
</dbReference>
<dbReference type="Pfam" id="PF23463">
    <property type="entry name" value="WWE_2"/>
    <property type="match status" value="1"/>
</dbReference>
<organism evidence="2 3">
    <name type="scientific">Canna indica</name>
    <name type="common">Indian-shot</name>
    <dbReference type="NCBI Taxonomy" id="4628"/>
    <lineage>
        <taxon>Eukaryota</taxon>
        <taxon>Viridiplantae</taxon>
        <taxon>Streptophyta</taxon>
        <taxon>Embryophyta</taxon>
        <taxon>Tracheophyta</taxon>
        <taxon>Spermatophyta</taxon>
        <taxon>Magnoliopsida</taxon>
        <taxon>Liliopsida</taxon>
        <taxon>Zingiberales</taxon>
        <taxon>Cannaceae</taxon>
        <taxon>Canna</taxon>
    </lineage>
</organism>
<gene>
    <name evidence="2" type="ORF">Cni_G27555</name>
</gene>
<sequence>MASIEDCSAGECGDVAIPSFSSSTNPNLVEGALPGLLQNTPSNIARLEDVIEHCENHRKYLAHTNSPSDGEDIRWYFCKVPLAEKELAASFPRTEIVGKDDYFRFSTRDSLAVEASFLQREEELLAYWWKEYAECSKGPNHPRNSVAASGYCSNELYAVEEERVGVPVKGGLYEVDLMKRHCFPVYWSGENRHVLRGHWFARKDGRNWLPLREDIAEQLEFAYHCQLWRRRKFQPSGQFAARIDLQGTREGLHALFTGEDDSWEAWLVFDSSGFSVNMGGGSEVKLRRGFSPSASPKLSQDEMHQQMEEEMDDYCSQVPVGHLVFMVHGIGQRLENANLIDDVADFRRITASLADRHLTAYQRSTQRVLFVPCQWRRGLELSGESTIEKITLDGVPGLRATLSATVHDVLYYMSPIYCQNIIDSVSNQLNRQYAKFLKRNPGYNGKVCGQAIFQPKKLLVLSSHGTFTGGL</sequence>
<dbReference type="Proteomes" id="UP001327560">
    <property type="component" value="Chromosome 9"/>
</dbReference>
<evidence type="ECO:0000313" key="3">
    <source>
        <dbReference type="Proteomes" id="UP001327560"/>
    </source>
</evidence>
<dbReference type="GO" id="GO:0005737">
    <property type="term" value="C:cytoplasm"/>
    <property type="evidence" value="ECO:0007669"/>
    <property type="project" value="TreeGrafter"/>
</dbReference>
<dbReference type="InterPro" id="IPR058055">
    <property type="entry name" value="PA-PLA1"/>
</dbReference>
<reference evidence="2 3" key="1">
    <citation type="submission" date="2023-10" db="EMBL/GenBank/DDBJ databases">
        <title>Chromosome-scale genome assembly provides insights into flower coloration mechanisms of Canna indica.</title>
        <authorList>
            <person name="Li C."/>
        </authorList>
    </citation>
    <scope>NUCLEOTIDE SEQUENCE [LARGE SCALE GENOMIC DNA]</scope>
    <source>
        <tissue evidence="2">Flower</tissue>
    </source>
</reference>
<dbReference type="AlphaFoldDB" id="A0AAQ3L555"/>
<name>A0AAQ3L555_9LILI</name>
<dbReference type="GO" id="GO:0004620">
    <property type="term" value="F:phospholipase activity"/>
    <property type="evidence" value="ECO:0007669"/>
    <property type="project" value="TreeGrafter"/>
</dbReference>
<proteinExistence type="predicted"/>
<evidence type="ECO:0000313" key="2">
    <source>
        <dbReference type="EMBL" id="WOL18758.1"/>
    </source>
</evidence>